<comment type="caution">
    <text evidence="3">The sequence shown here is derived from an EMBL/GenBank/DDBJ whole genome shotgun (WGS) entry which is preliminary data.</text>
</comment>
<dbReference type="InterPro" id="IPR035213">
    <property type="entry name" value="DUF5321"/>
</dbReference>
<accession>A0AAN6Y563</accession>
<keyword evidence="2" id="KW-1133">Transmembrane helix</keyword>
<evidence type="ECO:0000313" key="3">
    <source>
        <dbReference type="EMBL" id="KAK4212398.1"/>
    </source>
</evidence>
<keyword evidence="2" id="KW-0472">Membrane</keyword>
<reference evidence="3" key="2">
    <citation type="submission" date="2023-05" db="EMBL/GenBank/DDBJ databases">
        <authorList>
            <consortium name="Lawrence Berkeley National Laboratory"/>
            <person name="Steindorff A."/>
            <person name="Hensen N."/>
            <person name="Bonometti L."/>
            <person name="Westerberg I."/>
            <person name="Brannstrom I.O."/>
            <person name="Guillou S."/>
            <person name="Cros-Aarteil S."/>
            <person name="Calhoun S."/>
            <person name="Haridas S."/>
            <person name="Kuo A."/>
            <person name="Mondo S."/>
            <person name="Pangilinan J."/>
            <person name="Riley R."/>
            <person name="Labutti K."/>
            <person name="Andreopoulos B."/>
            <person name="Lipzen A."/>
            <person name="Chen C."/>
            <person name="Yanf M."/>
            <person name="Daum C."/>
            <person name="Ng V."/>
            <person name="Clum A."/>
            <person name="Ohm R."/>
            <person name="Martin F."/>
            <person name="Silar P."/>
            <person name="Natvig D."/>
            <person name="Lalanne C."/>
            <person name="Gautier V."/>
            <person name="Ament-Velasquez S.L."/>
            <person name="Kruys A."/>
            <person name="Hutchinson M.I."/>
            <person name="Powell A.J."/>
            <person name="Barry K."/>
            <person name="Miller A.N."/>
            <person name="Grigoriev I.V."/>
            <person name="Debuchy R."/>
            <person name="Gladieux P."/>
            <person name="Thoren M.H."/>
            <person name="Johannesson H."/>
        </authorList>
    </citation>
    <scope>NUCLEOTIDE SEQUENCE</scope>
    <source>
        <strain evidence="3">PSN293</strain>
    </source>
</reference>
<evidence type="ECO:0000313" key="4">
    <source>
        <dbReference type="Proteomes" id="UP001301769"/>
    </source>
</evidence>
<feature type="transmembrane region" description="Helical" evidence="2">
    <location>
        <begin position="91"/>
        <end position="111"/>
    </location>
</feature>
<keyword evidence="2" id="KW-0812">Transmembrane</keyword>
<evidence type="ECO:0000256" key="1">
    <source>
        <dbReference type="SAM" id="MobiDB-lite"/>
    </source>
</evidence>
<sequence>MSRTAIQRGFLLSHAATPSRLIPSTSRAFTDNSSPFPSNKYISAAPKVVQPSFWSALVPKFLRRSPDVTGPDVTGPDGKKLPRQKKGWNPATYYIVMFLMIGSMSIQMISLKKDYATFTRRTDVRISLLRETVEKLQRGEKVDVERVLGTGDPEQEKQWEDVLKEIERDQVVKDYQKKQQELKAAEASPKPTTTTVTDEGFY</sequence>
<proteinExistence type="predicted"/>
<gene>
    <name evidence="3" type="ORF">QBC37DRAFT_288114</name>
</gene>
<keyword evidence="4" id="KW-1185">Reference proteome</keyword>
<feature type="compositionally biased region" description="Polar residues" evidence="1">
    <location>
        <begin position="190"/>
        <end position="202"/>
    </location>
</feature>
<dbReference type="EMBL" id="MU858128">
    <property type="protein sequence ID" value="KAK4212398.1"/>
    <property type="molecule type" value="Genomic_DNA"/>
</dbReference>
<evidence type="ECO:0000256" key="2">
    <source>
        <dbReference type="SAM" id="Phobius"/>
    </source>
</evidence>
<dbReference type="AlphaFoldDB" id="A0AAN6Y563"/>
<name>A0AAN6Y563_9PEZI</name>
<dbReference type="Pfam" id="PF17254">
    <property type="entry name" value="DUF5321"/>
    <property type="match status" value="1"/>
</dbReference>
<reference evidence="3" key="1">
    <citation type="journal article" date="2023" name="Mol. Phylogenet. Evol.">
        <title>Genome-scale phylogeny and comparative genomics of the fungal order Sordariales.</title>
        <authorList>
            <person name="Hensen N."/>
            <person name="Bonometti L."/>
            <person name="Westerberg I."/>
            <person name="Brannstrom I.O."/>
            <person name="Guillou S."/>
            <person name="Cros-Aarteil S."/>
            <person name="Calhoun S."/>
            <person name="Haridas S."/>
            <person name="Kuo A."/>
            <person name="Mondo S."/>
            <person name="Pangilinan J."/>
            <person name="Riley R."/>
            <person name="LaButti K."/>
            <person name="Andreopoulos B."/>
            <person name="Lipzen A."/>
            <person name="Chen C."/>
            <person name="Yan M."/>
            <person name="Daum C."/>
            <person name="Ng V."/>
            <person name="Clum A."/>
            <person name="Steindorff A."/>
            <person name="Ohm R.A."/>
            <person name="Martin F."/>
            <person name="Silar P."/>
            <person name="Natvig D.O."/>
            <person name="Lalanne C."/>
            <person name="Gautier V."/>
            <person name="Ament-Velasquez S.L."/>
            <person name="Kruys A."/>
            <person name="Hutchinson M.I."/>
            <person name="Powell A.J."/>
            <person name="Barry K."/>
            <person name="Miller A.N."/>
            <person name="Grigoriev I.V."/>
            <person name="Debuchy R."/>
            <person name="Gladieux P."/>
            <person name="Hiltunen Thoren M."/>
            <person name="Johannesson H."/>
        </authorList>
    </citation>
    <scope>NUCLEOTIDE SEQUENCE</scope>
    <source>
        <strain evidence="3">PSN293</strain>
    </source>
</reference>
<organism evidence="3 4">
    <name type="scientific">Rhypophila decipiens</name>
    <dbReference type="NCBI Taxonomy" id="261697"/>
    <lineage>
        <taxon>Eukaryota</taxon>
        <taxon>Fungi</taxon>
        <taxon>Dikarya</taxon>
        <taxon>Ascomycota</taxon>
        <taxon>Pezizomycotina</taxon>
        <taxon>Sordariomycetes</taxon>
        <taxon>Sordariomycetidae</taxon>
        <taxon>Sordariales</taxon>
        <taxon>Naviculisporaceae</taxon>
        <taxon>Rhypophila</taxon>
    </lineage>
</organism>
<dbReference type="Proteomes" id="UP001301769">
    <property type="component" value="Unassembled WGS sequence"/>
</dbReference>
<protein>
    <submittedName>
        <fullName evidence="3">Uncharacterized protein</fullName>
    </submittedName>
</protein>
<feature type="region of interest" description="Disordered" evidence="1">
    <location>
        <begin position="180"/>
        <end position="202"/>
    </location>
</feature>